<proteinExistence type="inferred from homology"/>
<evidence type="ECO:0000256" key="5">
    <source>
        <dbReference type="ARBA" id="ARBA00022989"/>
    </source>
</evidence>
<name>A0ABP8XDM2_9MICC</name>
<comment type="similarity">
    <text evidence="2">Belongs to the urea transporter family.</text>
</comment>
<feature type="transmembrane region" description="Helical" evidence="7">
    <location>
        <begin position="92"/>
        <end position="111"/>
    </location>
</feature>
<evidence type="ECO:0000256" key="1">
    <source>
        <dbReference type="ARBA" id="ARBA00004651"/>
    </source>
</evidence>
<dbReference type="PANTHER" id="PTHR10464:SF4">
    <property type="entry name" value="UREA TRANSPORTER"/>
    <property type="match status" value="1"/>
</dbReference>
<evidence type="ECO:0000256" key="4">
    <source>
        <dbReference type="ARBA" id="ARBA00022692"/>
    </source>
</evidence>
<comment type="subcellular location">
    <subcellularLocation>
        <location evidence="1">Cell membrane</location>
        <topology evidence="1">Multi-pass membrane protein</topology>
    </subcellularLocation>
</comment>
<evidence type="ECO:0000256" key="2">
    <source>
        <dbReference type="ARBA" id="ARBA00005914"/>
    </source>
</evidence>
<dbReference type="InterPro" id="IPR004937">
    <property type="entry name" value="Urea_transporter"/>
</dbReference>
<keyword evidence="5 7" id="KW-1133">Transmembrane helix</keyword>
<reference evidence="9" key="1">
    <citation type="journal article" date="2019" name="Int. J. Syst. Evol. Microbiol.">
        <title>The Global Catalogue of Microorganisms (GCM) 10K type strain sequencing project: providing services to taxonomists for standard genome sequencing and annotation.</title>
        <authorList>
            <consortium name="The Broad Institute Genomics Platform"/>
            <consortium name="The Broad Institute Genome Sequencing Center for Infectious Disease"/>
            <person name="Wu L."/>
            <person name="Ma J."/>
        </authorList>
    </citation>
    <scope>NUCLEOTIDE SEQUENCE [LARGE SCALE GENOMIC DNA]</scope>
    <source>
        <strain evidence="9">JCM 18958</strain>
    </source>
</reference>
<keyword evidence="3" id="KW-1003">Cell membrane</keyword>
<dbReference type="InterPro" id="IPR029020">
    <property type="entry name" value="Ammonium/urea_transptr"/>
</dbReference>
<gene>
    <name evidence="8" type="ORF">GCM10025781_26590</name>
</gene>
<keyword evidence="4 7" id="KW-0812">Transmembrane</keyword>
<feature type="transmembrane region" description="Helical" evidence="7">
    <location>
        <begin position="116"/>
        <end position="134"/>
    </location>
</feature>
<dbReference type="PANTHER" id="PTHR10464">
    <property type="entry name" value="UREA TRANSPORTER"/>
    <property type="match status" value="1"/>
</dbReference>
<sequence length="302" mass="31704">MWLVRALIRSQGQIFFQRATLSGLVVLLALTVASPWLAGTAVLGAAVQTGVSLLLRRPRSVSAHRDAADGIHGFCGALTGCAALLACGPSTAALTWTVLGSALCALFVRVLERIRIFTWLPMLTGPFCAVNSALNPVFGRWHQDVSAVPPFEPIGPLPDLVSGTLRACAQVLLTDHLLTGLVVLALMFLAGAREGLWSLTGAVAATALGFWILGGEPAAAGLAGYCGFLTALALGALFPPADAARAVRLIVPLAGACLTVPLWGALQYTGMAMYTWPFVLTTWAVLIAQHRWARREVARAAS</sequence>
<dbReference type="RefSeq" id="WP_345311810.1">
    <property type="nucleotide sequence ID" value="NZ_BAABLN010000035.1"/>
</dbReference>
<keyword evidence="9" id="KW-1185">Reference proteome</keyword>
<accession>A0ABP8XDM2</accession>
<protein>
    <submittedName>
        <fullName evidence="8">Urea transporter</fullName>
    </submittedName>
</protein>
<evidence type="ECO:0000313" key="9">
    <source>
        <dbReference type="Proteomes" id="UP001501446"/>
    </source>
</evidence>
<evidence type="ECO:0000256" key="3">
    <source>
        <dbReference type="ARBA" id="ARBA00022475"/>
    </source>
</evidence>
<feature type="transmembrane region" description="Helical" evidence="7">
    <location>
        <begin position="169"/>
        <end position="189"/>
    </location>
</feature>
<feature type="transmembrane region" description="Helical" evidence="7">
    <location>
        <begin position="271"/>
        <end position="289"/>
    </location>
</feature>
<evidence type="ECO:0000256" key="7">
    <source>
        <dbReference type="SAM" id="Phobius"/>
    </source>
</evidence>
<feature type="transmembrane region" description="Helical" evidence="7">
    <location>
        <begin position="196"/>
        <end position="213"/>
    </location>
</feature>
<evidence type="ECO:0000313" key="8">
    <source>
        <dbReference type="EMBL" id="GAA4705931.1"/>
    </source>
</evidence>
<feature type="transmembrane region" description="Helical" evidence="7">
    <location>
        <begin position="219"/>
        <end position="239"/>
    </location>
</feature>
<dbReference type="Proteomes" id="UP001501446">
    <property type="component" value="Unassembled WGS sequence"/>
</dbReference>
<dbReference type="EMBL" id="BAABLN010000035">
    <property type="protein sequence ID" value="GAA4705931.1"/>
    <property type="molecule type" value="Genomic_DNA"/>
</dbReference>
<comment type="caution">
    <text evidence="8">The sequence shown here is derived from an EMBL/GenBank/DDBJ whole genome shotgun (WGS) entry which is preliminary data.</text>
</comment>
<feature type="transmembrane region" description="Helical" evidence="7">
    <location>
        <begin position="246"/>
        <end position="265"/>
    </location>
</feature>
<dbReference type="Pfam" id="PF03253">
    <property type="entry name" value="UT"/>
    <property type="match status" value="1"/>
</dbReference>
<dbReference type="Gene3D" id="1.10.3430.10">
    <property type="entry name" value="Ammonium transporter AmtB like domains"/>
    <property type="match status" value="1"/>
</dbReference>
<evidence type="ECO:0000256" key="6">
    <source>
        <dbReference type="ARBA" id="ARBA00023136"/>
    </source>
</evidence>
<keyword evidence="6 7" id="KW-0472">Membrane</keyword>
<organism evidence="8 9">
    <name type="scientific">Kocuria gwangalliensis</name>
    <dbReference type="NCBI Taxonomy" id="501592"/>
    <lineage>
        <taxon>Bacteria</taxon>
        <taxon>Bacillati</taxon>
        <taxon>Actinomycetota</taxon>
        <taxon>Actinomycetes</taxon>
        <taxon>Micrococcales</taxon>
        <taxon>Micrococcaceae</taxon>
        <taxon>Kocuria</taxon>
    </lineage>
</organism>